<comment type="caution">
    <text evidence="2">The sequence shown here is derived from an EMBL/GenBank/DDBJ whole genome shotgun (WGS) entry which is preliminary data.</text>
</comment>
<reference evidence="2 3" key="1">
    <citation type="submission" date="2019-11" db="EMBL/GenBank/DDBJ databases">
        <title>Genome sequence of Deinococcus xianganensis Y35, AI-2 producing algicidal bacterium, isolated from lake water.</title>
        <authorList>
            <person name="Li Y."/>
        </authorList>
    </citation>
    <scope>NUCLEOTIDE SEQUENCE [LARGE SCALE GENOMIC DNA]</scope>
    <source>
        <strain evidence="2 3">Y35</strain>
    </source>
</reference>
<dbReference type="RefSeq" id="WP_160982614.1">
    <property type="nucleotide sequence ID" value="NZ_WVHK01000165.1"/>
</dbReference>
<evidence type="ECO:0000256" key="1">
    <source>
        <dbReference type="SAM" id="MobiDB-lite"/>
    </source>
</evidence>
<evidence type="ECO:0000313" key="3">
    <source>
        <dbReference type="Proteomes" id="UP000430519"/>
    </source>
</evidence>
<accession>A0A6I4YML8</accession>
<name>A0A6I4YML8_9DEIO</name>
<dbReference type="Proteomes" id="UP000430519">
    <property type="component" value="Unassembled WGS sequence"/>
</dbReference>
<feature type="compositionally biased region" description="Gly residues" evidence="1">
    <location>
        <begin position="14"/>
        <end position="25"/>
    </location>
</feature>
<proteinExistence type="predicted"/>
<dbReference type="AlphaFoldDB" id="A0A6I4YML8"/>
<dbReference type="EMBL" id="WVHK01000165">
    <property type="protein sequence ID" value="MXV21998.1"/>
    <property type="molecule type" value="Genomic_DNA"/>
</dbReference>
<protein>
    <submittedName>
        <fullName evidence="2">Uncharacterized protein</fullName>
    </submittedName>
</protein>
<gene>
    <name evidence="2" type="ORF">GLX28_20470</name>
</gene>
<organism evidence="2 3">
    <name type="scientific">Deinococcus xianganensis</name>
    <dbReference type="NCBI Taxonomy" id="1507289"/>
    <lineage>
        <taxon>Bacteria</taxon>
        <taxon>Thermotogati</taxon>
        <taxon>Deinococcota</taxon>
        <taxon>Deinococci</taxon>
        <taxon>Deinococcales</taxon>
        <taxon>Deinococcaceae</taxon>
        <taxon>Deinococcus</taxon>
    </lineage>
</organism>
<sequence length="88" mass="9179">MKLSSTDMEDDMGIGRGTGKGGARPGAGRSTAIPTGTGSKEKITINIGSDQLDGLRALHPRFAEATPQDLVRAAVWLALGEDLDRLTS</sequence>
<keyword evidence="3" id="KW-1185">Reference proteome</keyword>
<evidence type="ECO:0000313" key="2">
    <source>
        <dbReference type="EMBL" id="MXV21998.1"/>
    </source>
</evidence>
<feature type="region of interest" description="Disordered" evidence="1">
    <location>
        <begin position="1"/>
        <end position="43"/>
    </location>
</feature>